<keyword evidence="4" id="KW-1185">Reference proteome</keyword>
<evidence type="ECO:0000313" key="3">
    <source>
        <dbReference type="EMBL" id="GAA2593903.1"/>
    </source>
</evidence>
<feature type="signal peptide" evidence="2">
    <location>
        <begin position="1"/>
        <end position="22"/>
    </location>
</feature>
<evidence type="ECO:0008006" key="5">
    <source>
        <dbReference type="Google" id="ProtNLM"/>
    </source>
</evidence>
<dbReference type="RefSeq" id="WP_344561431.1">
    <property type="nucleotide sequence ID" value="NZ_BAAARJ010000001.1"/>
</dbReference>
<proteinExistence type="predicted"/>
<gene>
    <name evidence="3" type="ORF">GCM10009863_03790</name>
</gene>
<evidence type="ECO:0000256" key="2">
    <source>
        <dbReference type="SAM" id="SignalP"/>
    </source>
</evidence>
<keyword evidence="2" id="KW-0732">Signal</keyword>
<dbReference type="Proteomes" id="UP001501447">
    <property type="component" value="Unassembled WGS sequence"/>
</dbReference>
<protein>
    <recommendedName>
        <fullName evidence="5">DUF732 domain-containing protein</fullName>
    </recommendedName>
</protein>
<evidence type="ECO:0000313" key="4">
    <source>
        <dbReference type="Proteomes" id="UP001501447"/>
    </source>
</evidence>
<evidence type="ECO:0000256" key="1">
    <source>
        <dbReference type="SAM" id="MobiDB-lite"/>
    </source>
</evidence>
<feature type="chain" id="PRO_5046844786" description="DUF732 domain-containing protein" evidence="2">
    <location>
        <begin position="23"/>
        <end position="136"/>
    </location>
</feature>
<dbReference type="EMBL" id="BAAARJ010000001">
    <property type="protein sequence ID" value="GAA2593903.1"/>
    <property type="molecule type" value="Genomic_DNA"/>
</dbReference>
<organism evidence="3 4">
    <name type="scientific">Streptomyces axinellae</name>
    <dbReference type="NCBI Taxonomy" id="552788"/>
    <lineage>
        <taxon>Bacteria</taxon>
        <taxon>Bacillati</taxon>
        <taxon>Actinomycetota</taxon>
        <taxon>Actinomycetes</taxon>
        <taxon>Kitasatosporales</taxon>
        <taxon>Streptomycetaceae</taxon>
        <taxon>Streptomyces</taxon>
    </lineage>
</organism>
<sequence>MSISSRAAAVVVAVVIAGCATACGGDGPGAPSSDRSGPGSPGNSVTSAPVGIEDPSTSPKDLSPTPIASDRAELTEGALDESWSAAGEADKDALCDGLRMFGTAWVAQQMRENESDEDVDWDYAALLVKGKCEARS</sequence>
<comment type="caution">
    <text evidence="3">The sequence shown here is derived from an EMBL/GenBank/DDBJ whole genome shotgun (WGS) entry which is preliminary data.</text>
</comment>
<accession>A0ABN3PPT4</accession>
<feature type="compositionally biased region" description="Low complexity" evidence="1">
    <location>
        <begin position="25"/>
        <end position="42"/>
    </location>
</feature>
<dbReference type="PROSITE" id="PS51257">
    <property type="entry name" value="PROKAR_LIPOPROTEIN"/>
    <property type="match status" value="1"/>
</dbReference>
<feature type="region of interest" description="Disordered" evidence="1">
    <location>
        <begin position="25"/>
        <end position="69"/>
    </location>
</feature>
<name>A0ABN3PPT4_9ACTN</name>
<reference evidence="3 4" key="1">
    <citation type="journal article" date="2019" name="Int. J. Syst. Evol. Microbiol.">
        <title>The Global Catalogue of Microorganisms (GCM) 10K type strain sequencing project: providing services to taxonomists for standard genome sequencing and annotation.</title>
        <authorList>
            <consortium name="The Broad Institute Genomics Platform"/>
            <consortium name="The Broad Institute Genome Sequencing Center for Infectious Disease"/>
            <person name="Wu L."/>
            <person name="Ma J."/>
        </authorList>
    </citation>
    <scope>NUCLEOTIDE SEQUENCE [LARGE SCALE GENOMIC DNA]</scope>
    <source>
        <strain evidence="3 4">JCM 16373</strain>
    </source>
</reference>